<evidence type="ECO:0000256" key="3">
    <source>
        <dbReference type="ARBA" id="ARBA00022692"/>
    </source>
</evidence>
<accession>A0A926HIT7</accession>
<comment type="subunit">
    <text evidence="8">The complex is composed of six subunits: RnfA, RnfB, RnfC, RnfD, RnfE and RnfG.</text>
</comment>
<evidence type="ECO:0000313" key="10">
    <source>
        <dbReference type="Proteomes" id="UP000654279"/>
    </source>
</evidence>
<dbReference type="GO" id="GO:0022900">
    <property type="term" value="P:electron transport chain"/>
    <property type="evidence" value="ECO:0007669"/>
    <property type="project" value="UniProtKB-UniRule"/>
</dbReference>
<dbReference type="InterPro" id="IPR003667">
    <property type="entry name" value="NqrDE/RnfAE"/>
</dbReference>
<dbReference type="HAMAP" id="MF_00478">
    <property type="entry name" value="RsxE_RnfE"/>
    <property type="match status" value="1"/>
</dbReference>
<dbReference type="NCBIfam" id="NF009070">
    <property type="entry name" value="PRK12405.1"/>
    <property type="match status" value="1"/>
</dbReference>
<keyword evidence="2 8" id="KW-0813">Transport</keyword>
<keyword evidence="7 8" id="KW-0472">Membrane</keyword>
<feature type="transmembrane region" description="Helical" evidence="8">
    <location>
        <begin position="127"/>
        <end position="148"/>
    </location>
</feature>
<feature type="transmembrane region" description="Helical" evidence="8">
    <location>
        <begin position="97"/>
        <end position="115"/>
    </location>
</feature>
<comment type="caution">
    <text evidence="9">The sequence shown here is derived from an EMBL/GenBank/DDBJ whole genome shotgun (WGS) entry which is preliminary data.</text>
</comment>
<evidence type="ECO:0000256" key="1">
    <source>
        <dbReference type="ARBA" id="ARBA00004127"/>
    </source>
</evidence>
<dbReference type="NCBIfam" id="TIGR01948">
    <property type="entry name" value="rnfE"/>
    <property type="match status" value="1"/>
</dbReference>
<evidence type="ECO:0000256" key="7">
    <source>
        <dbReference type="ARBA" id="ARBA00023136"/>
    </source>
</evidence>
<dbReference type="PIRSF" id="PIRSF006102">
    <property type="entry name" value="NQR_DE"/>
    <property type="match status" value="1"/>
</dbReference>
<keyword evidence="5 8" id="KW-0249">Electron transport</keyword>
<dbReference type="Pfam" id="PF02508">
    <property type="entry name" value="Rnf-Nqr"/>
    <property type="match status" value="1"/>
</dbReference>
<feature type="transmembrane region" description="Helical" evidence="8">
    <location>
        <begin position="171"/>
        <end position="190"/>
    </location>
</feature>
<protein>
    <recommendedName>
        <fullName evidence="8">Ion-translocating oxidoreductase complex subunit E</fullName>
        <ecNumber evidence="8">7.-.-.-</ecNumber>
    </recommendedName>
    <alternativeName>
        <fullName evidence="8">Rnf electron transport complex subunit E</fullName>
    </alternativeName>
</protein>
<evidence type="ECO:0000256" key="8">
    <source>
        <dbReference type="HAMAP-Rule" id="MF_00478"/>
    </source>
</evidence>
<evidence type="ECO:0000256" key="5">
    <source>
        <dbReference type="ARBA" id="ARBA00022982"/>
    </source>
</evidence>
<dbReference type="EC" id="7.-.-.-" evidence="8"/>
<keyword evidence="10" id="KW-1185">Reference proteome</keyword>
<dbReference type="InterPro" id="IPR010968">
    <property type="entry name" value="RnfE"/>
</dbReference>
<evidence type="ECO:0000256" key="4">
    <source>
        <dbReference type="ARBA" id="ARBA00022967"/>
    </source>
</evidence>
<reference evidence="9" key="1">
    <citation type="submission" date="2020-08" db="EMBL/GenBank/DDBJ databases">
        <title>Genome public.</title>
        <authorList>
            <person name="Liu C."/>
            <person name="Sun Q."/>
        </authorList>
    </citation>
    <scope>NUCLEOTIDE SEQUENCE</scope>
    <source>
        <strain evidence="9">NSJ-44</strain>
    </source>
</reference>
<comment type="function">
    <text evidence="8">Part of a membrane-bound complex that couples electron transfer with translocation of ions across the membrane.</text>
</comment>
<comment type="subcellular location">
    <subcellularLocation>
        <location evidence="8">Cell membrane</location>
        <topology evidence="8">Multi-pass membrane protein</topology>
    </subcellularLocation>
    <subcellularLocation>
        <location evidence="1">Endomembrane system</location>
        <topology evidence="1">Multi-pass membrane protein</topology>
    </subcellularLocation>
</comment>
<organism evidence="9 10">
    <name type="scientific">Luoshenia tenuis</name>
    <dbReference type="NCBI Taxonomy" id="2763654"/>
    <lineage>
        <taxon>Bacteria</taxon>
        <taxon>Bacillati</taxon>
        <taxon>Bacillota</taxon>
        <taxon>Clostridia</taxon>
        <taxon>Christensenellales</taxon>
        <taxon>Christensenellaceae</taxon>
        <taxon>Luoshenia</taxon>
    </lineage>
</organism>
<keyword evidence="6 8" id="KW-1133">Transmembrane helix</keyword>
<dbReference type="GO" id="GO:0012505">
    <property type="term" value="C:endomembrane system"/>
    <property type="evidence" value="ECO:0007669"/>
    <property type="project" value="UniProtKB-SubCell"/>
</dbReference>
<comment type="similarity">
    <text evidence="8">Belongs to the NqrDE/RnfAE family.</text>
</comment>
<dbReference type="EMBL" id="JACRSO010000002">
    <property type="protein sequence ID" value="MBC8529157.1"/>
    <property type="molecule type" value="Genomic_DNA"/>
</dbReference>
<dbReference type="PANTHER" id="PTHR30586:SF0">
    <property type="entry name" value="ION-TRANSLOCATING OXIDOREDUCTASE COMPLEX SUBUNIT E"/>
    <property type="match status" value="1"/>
</dbReference>
<dbReference type="AlphaFoldDB" id="A0A926HIT7"/>
<keyword evidence="8" id="KW-1003">Cell membrane</keyword>
<dbReference type="RefSeq" id="WP_138296227.1">
    <property type="nucleotide sequence ID" value="NZ_JACRSO010000002.1"/>
</dbReference>
<dbReference type="Proteomes" id="UP000654279">
    <property type="component" value="Unassembled WGS sequence"/>
</dbReference>
<keyword evidence="3 8" id="KW-0812">Transmembrane</keyword>
<evidence type="ECO:0000256" key="6">
    <source>
        <dbReference type="ARBA" id="ARBA00022989"/>
    </source>
</evidence>
<feature type="transmembrane region" description="Helical" evidence="8">
    <location>
        <begin position="71"/>
        <end position="91"/>
    </location>
</feature>
<gene>
    <name evidence="8" type="primary">rnfE</name>
    <name evidence="9" type="ORF">H8699_06925</name>
</gene>
<dbReference type="PANTHER" id="PTHR30586">
    <property type="entry name" value="ELECTRON TRANSPORT COMPLEX PROTEIN RNFE"/>
    <property type="match status" value="1"/>
</dbReference>
<name>A0A926HIT7_9FIRM</name>
<evidence type="ECO:0000313" key="9">
    <source>
        <dbReference type="EMBL" id="MBC8529157.1"/>
    </source>
</evidence>
<keyword evidence="4 8" id="KW-1278">Translocase</keyword>
<evidence type="ECO:0000256" key="2">
    <source>
        <dbReference type="ARBA" id="ARBA00022448"/>
    </source>
</evidence>
<proteinExistence type="inferred from homology"/>
<dbReference type="GO" id="GO:0005886">
    <property type="term" value="C:plasma membrane"/>
    <property type="evidence" value="ECO:0007669"/>
    <property type="project" value="UniProtKB-SubCell"/>
</dbReference>
<sequence>MGKAKKILLNGIFNENPTFRLVLGMCPTLAVTTAAVNGVGMGLAATFVLICSNFVVALLKDFIPSKVRIPAYVVIIATFVSIVEMVMKAFIPSLYEALGIFIPLIVVNCIILARAEAFASKNTPVDSILDGLGIGLGFTLALTLVASIRELIGNGTLFGLTIMGAGYEPELIMILAPGGFITLGLILALINKITAKLEQRKERV</sequence>
<feature type="transmembrane region" description="Helical" evidence="8">
    <location>
        <begin position="39"/>
        <end position="59"/>
    </location>
</feature>